<keyword evidence="2" id="KW-1185">Reference proteome</keyword>
<dbReference type="EMBL" id="CM042051">
    <property type="protein sequence ID" value="KAI3730006.1"/>
    <property type="molecule type" value="Genomic_DNA"/>
</dbReference>
<protein>
    <submittedName>
        <fullName evidence="1">Uncharacterized protein</fullName>
    </submittedName>
</protein>
<organism evidence="1 2">
    <name type="scientific">Arctium lappa</name>
    <name type="common">Greater burdock</name>
    <name type="synonym">Lappa major</name>
    <dbReference type="NCBI Taxonomy" id="4217"/>
    <lineage>
        <taxon>Eukaryota</taxon>
        <taxon>Viridiplantae</taxon>
        <taxon>Streptophyta</taxon>
        <taxon>Embryophyta</taxon>
        <taxon>Tracheophyta</taxon>
        <taxon>Spermatophyta</taxon>
        <taxon>Magnoliopsida</taxon>
        <taxon>eudicotyledons</taxon>
        <taxon>Gunneridae</taxon>
        <taxon>Pentapetalae</taxon>
        <taxon>asterids</taxon>
        <taxon>campanulids</taxon>
        <taxon>Asterales</taxon>
        <taxon>Asteraceae</taxon>
        <taxon>Carduoideae</taxon>
        <taxon>Cardueae</taxon>
        <taxon>Arctiinae</taxon>
        <taxon>Arctium</taxon>
    </lineage>
</organism>
<name>A0ACB9C6R6_ARCLA</name>
<reference evidence="2" key="1">
    <citation type="journal article" date="2022" name="Mol. Ecol. Resour.">
        <title>The genomes of chicory, endive, great burdock and yacon provide insights into Asteraceae palaeo-polyploidization history and plant inulin production.</title>
        <authorList>
            <person name="Fan W."/>
            <person name="Wang S."/>
            <person name="Wang H."/>
            <person name="Wang A."/>
            <person name="Jiang F."/>
            <person name="Liu H."/>
            <person name="Zhao H."/>
            <person name="Xu D."/>
            <person name="Zhang Y."/>
        </authorList>
    </citation>
    <scope>NUCLEOTIDE SEQUENCE [LARGE SCALE GENOMIC DNA]</scope>
    <source>
        <strain evidence="2">cv. Niubang</strain>
    </source>
</reference>
<accession>A0ACB9C6R6</accession>
<reference evidence="1 2" key="2">
    <citation type="journal article" date="2022" name="Mol. Ecol. Resour.">
        <title>The genomes of chicory, endive, great burdock and yacon provide insights into Asteraceae paleo-polyploidization history and plant inulin production.</title>
        <authorList>
            <person name="Fan W."/>
            <person name="Wang S."/>
            <person name="Wang H."/>
            <person name="Wang A."/>
            <person name="Jiang F."/>
            <person name="Liu H."/>
            <person name="Zhao H."/>
            <person name="Xu D."/>
            <person name="Zhang Y."/>
        </authorList>
    </citation>
    <scope>NUCLEOTIDE SEQUENCE [LARGE SCALE GENOMIC DNA]</scope>
    <source>
        <strain evidence="2">cv. Niubang</strain>
    </source>
</reference>
<evidence type="ECO:0000313" key="2">
    <source>
        <dbReference type="Proteomes" id="UP001055879"/>
    </source>
</evidence>
<sequence length="72" mass="8252">MKFISYLIGNEQHWIEYCQRSLSVTVFRSHVTSGAMPQPLSLYVTNFHSLDASPMLSLKESELCGYRLKDVP</sequence>
<dbReference type="Proteomes" id="UP001055879">
    <property type="component" value="Linkage Group LG05"/>
</dbReference>
<evidence type="ECO:0000313" key="1">
    <source>
        <dbReference type="EMBL" id="KAI3730006.1"/>
    </source>
</evidence>
<comment type="caution">
    <text evidence="1">The sequence shown here is derived from an EMBL/GenBank/DDBJ whole genome shotgun (WGS) entry which is preliminary data.</text>
</comment>
<gene>
    <name evidence="1" type="ORF">L6452_18682</name>
</gene>
<proteinExistence type="predicted"/>